<comment type="function">
    <text evidence="6">Probable catalytic subunit of the gamma-secretase complex, an endoprotease complex that catalyzes the intramembrane cleavage of integral membrane proteins such as Notch receptors. Requires the other members of the gamma-secretase complex to have a protease activity.</text>
</comment>
<feature type="transmembrane region" description="Helical" evidence="9">
    <location>
        <begin position="143"/>
        <end position="165"/>
    </location>
</feature>
<evidence type="ECO:0000256" key="5">
    <source>
        <dbReference type="ARBA" id="ARBA00023136"/>
    </source>
</evidence>
<keyword evidence="2 9" id="KW-0812">Transmembrane</keyword>
<evidence type="ECO:0000256" key="4">
    <source>
        <dbReference type="ARBA" id="ARBA00022989"/>
    </source>
</evidence>
<keyword evidence="5 9" id="KW-0472">Membrane</keyword>
<dbReference type="EMBL" id="BTRK01000001">
    <property type="protein sequence ID" value="GMR32777.1"/>
    <property type="molecule type" value="Genomic_DNA"/>
</dbReference>
<comment type="subunit">
    <text evidence="7">Homodimer. Component of the gamma-secretase complex, a complex composed of a presenilin homodimer, nicastrin, aph1 and pen2.</text>
</comment>
<dbReference type="GO" id="GO:0044351">
    <property type="term" value="P:macropinocytosis"/>
    <property type="evidence" value="ECO:0007669"/>
    <property type="project" value="UniProtKB-ARBA"/>
</dbReference>
<gene>
    <name evidence="10" type="ORF">PMAYCL1PPCAC_02972</name>
</gene>
<dbReference type="GO" id="GO:0042500">
    <property type="term" value="F:aspartic endopeptidase activity, intramembrane cleaving"/>
    <property type="evidence" value="ECO:0007669"/>
    <property type="project" value="InterPro"/>
</dbReference>
<feature type="compositionally biased region" description="Basic and acidic residues" evidence="8">
    <location>
        <begin position="63"/>
        <end position="87"/>
    </location>
</feature>
<evidence type="ECO:0000256" key="1">
    <source>
        <dbReference type="ARBA" id="ARBA00004141"/>
    </source>
</evidence>
<dbReference type="PANTHER" id="PTHR10202:SF13">
    <property type="entry name" value="PRESENILIN HOMOLOG"/>
    <property type="match status" value="1"/>
</dbReference>
<dbReference type="InterPro" id="IPR042524">
    <property type="entry name" value="Presenilin_C"/>
</dbReference>
<dbReference type="Proteomes" id="UP001328107">
    <property type="component" value="Unassembled WGS sequence"/>
</dbReference>
<reference evidence="11" key="1">
    <citation type="submission" date="2022-10" db="EMBL/GenBank/DDBJ databases">
        <title>Genome assembly of Pristionchus species.</title>
        <authorList>
            <person name="Yoshida K."/>
            <person name="Sommer R.J."/>
        </authorList>
    </citation>
    <scope>NUCLEOTIDE SEQUENCE [LARGE SCALE GENOMIC DNA]</scope>
    <source>
        <strain evidence="11">RS5460</strain>
    </source>
</reference>
<evidence type="ECO:0000256" key="6">
    <source>
        <dbReference type="ARBA" id="ARBA00053367"/>
    </source>
</evidence>
<feature type="transmembrane region" description="Helical" evidence="9">
    <location>
        <begin position="114"/>
        <end position="136"/>
    </location>
</feature>
<dbReference type="GO" id="GO:0006509">
    <property type="term" value="P:membrane protein ectodomain proteolysis"/>
    <property type="evidence" value="ECO:0007669"/>
    <property type="project" value="TreeGrafter"/>
</dbReference>
<dbReference type="FunFam" id="1.10.472.100:FF:000003">
    <property type="entry name" value="Presenilin"/>
    <property type="match status" value="1"/>
</dbReference>
<dbReference type="GO" id="GO:0034205">
    <property type="term" value="P:amyloid-beta formation"/>
    <property type="evidence" value="ECO:0007669"/>
    <property type="project" value="TreeGrafter"/>
</dbReference>
<keyword evidence="11" id="KW-1185">Reference proteome</keyword>
<protein>
    <recommendedName>
        <fullName evidence="12">Presenilin</fullName>
    </recommendedName>
</protein>
<feature type="region of interest" description="Disordered" evidence="8">
    <location>
        <begin position="43"/>
        <end position="87"/>
    </location>
</feature>
<sequence>QGPLNMLVKISQERDEPLFPALIYSSGIIIPYGIVMNLMESEEEGEKSPCRAPSDDVTVGRAEGGREEKPTSRDGKSPSSEKEEESGAKLGLGDFVFYSILIGKATKDSGDWNTILACYVAILVGLAATCILLAVLKKALPALPISLALGLIFYFSTNFLIAPFTNQLIINQLTY</sequence>
<dbReference type="AlphaFoldDB" id="A0AAN5C7H0"/>
<evidence type="ECO:0000256" key="8">
    <source>
        <dbReference type="SAM" id="MobiDB-lite"/>
    </source>
</evidence>
<dbReference type="GO" id="GO:0070765">
    <property type="term" value="C:gamma-secretase complex"/>
    <property type="evidence" value="ECO:0007669"/>
    <property type="project" value="TreeGrafter"/>
</dbReference>
<dbReference type="Pfam" id="PF01080">
    <property type="entry name" value="Presenilin"/>
    <property type="match status" value="2"/>
</dbReference>
<dbReference type="GO" id="GO:0007219">
    <property type="term" value="P:Notch signaling pathway"/>
    <property type="evidence" value="ECO:0007669"/>
    <property type="project" value="TreeGrafter"/>
</dbReference>
<evidence type="ECO:0000256" key="7">
    <source>
        <dbReference type="ARBA" id="ARBA00066080"/>
    </source>
</evidence>
<feature type="non-terminal residue" evidence="10">
    <location>
        <position position="1"/>
    </location>
</feature>
<organism evidence="10 11">
    <name type="scientific">Pristionchus mayeri</name>
    <dbReference type="NCBI Taxonomy" id="1317129"/>
    <lineage>
        <taxon>Eukaryota</taxon>
        <taxon>Metazoa</taxon>
        <taxon>Ecdysozoa</taxon>
        <taxon>Nematoda</taxon>
        <taxon>Chromadorea</taxon>
        <taxon>Rhabditida</taxon>
        <taxon>Rhabditina</taxon>
        <taxon>Diplogasteromorpha</taxon>
        <taxon>Diplogasteroidea</taxon>
        <taxon>Neodiplogasteridae</taxon>
        <taxon>Pristionchus</taxon>
    </lineage>
</organism>
<evidence type="ECO:0008006" key="12">
    <source>
        <dbReference type="Google" id="ProtNLM"/>
    </source>
</evidence>
<accession>A0AAN5C7H0</accession>
<evidence type="ECO:0000313" key="10">
    <source>
        <dbReference type="EMBL" id="GMR32777.1"/>
    </source>
</evidence>
<comment type="subcellular location">
    <subcellularLocation>
        <location evidence="1">Membrane</location>
        <topology evidence="1">Multi-pass membrane protein</topology>
    </subcellularLocation>
</comment>
<keyword evidence="4 9" id="KW-1133">Transmembrane helix</keyword>
<dbReference type="GO" id="GO:0055074">
    <property type="term" value="P:calcium ion homeostasis"/>
    <property type="evidence" value="ECO:0007669"/>
    <property type="project" value="TreeGrafter"/>
</dbReference>
<dbReference type="InterPro" id="IPR001108">
    <property type="entry name" value="Peptidase_A22A"/>
</dbReference>
<keyword evidence="3" id="KW-0378">Hydrolase</keyword>
<dbReference type="PANTHER" id="PTHR10202">
    <property type="entry name" value="PRESENILIN"/>
    <property type="match status" value="1"/>
</dbReference>
<name>A0AAN5C7H0_9BILA</name>
<evidence type="ECO:0000256" key="9">
    <source>
        <dbReference type="SAM" id="Phobius"/>
    </source>
</evidence>
<evidence type="ECO:0000256" key="3">
    <source>
        <dbReference type="ARBA" id="ARBA00022801"/>
    </source>
</evidence>
<dbReference type="Gene3D" id="1.10.472.100">
    <property type="entry name" value="Presenilin"/>
    <property type="match status" value="1"/>
</dbReference>
<comment type="caution">
    <text evidence="10">The sequence shown here is derived from an EMBL/GenBank/DDBJ whole genome shotgun (WGS) entry which is preliminary data.</text>
</comment>
<evidence type="ECO:0000313" key="11">
    <source>
        <dbReference type="Proteomes" id="UP001328107"/>
    </source>
</evidence>
<dbReference type="GO" id="GO:0016485">
    <property type="term" value="P:protein processing"/>
    <property type="evidence" value="ECO:0007669"/>
    <property type="project" value="InterPro"/>
</dbReference>
<evidence type="ECO:0000256" key="2">
    <source>
        <dbReference type="ARBA" id="ARBA00022692"/>
    </source>
</evidence>
<proteinExistence type="predicted"/>